<accession>A0A926DUD2</accession>
<dbReference type="InterPro" id="IPR000933">
    <property type="entry name" value="Glyco_hydro_29"/>
</dbReference>
<dbReference type="Gene3D" id="3.20.20.80">
    <property type="entry name" value="Glycosidases"/>
    <property type="match status" value="1"/>
</dbReference>
<protein>
    <recommendedName>
        <fullName evidence="2">alpha-L-fucosidase</fullName>
        <ecNumber evidence="2">3.2.1.51</ecNumber>
    </recommendedName>
</protein>
<dbReference type="Gene3D" id="2.60.120.260">
    <property type="entry name" value="Galactose-binding domain-like"/>
    <property type="match status" value="1"/>
</dbReference>
<evidence type="ECO:0000256" key="5">
    <source>
        <dbReference type="ARBA" id="ARBA00023295"/>
    </source>
</evidence>
<evidence type="ECO:0000259" key="6">
    <source>
        <dbReference type="Pfam" id="PF01120"/>
    </source>
</evidence>
<dbReference type="GO" id="GO:0004560">
    <property type="term" value="F:alpha-L-fucosidase activity"/>
    <property type="evidence" value="ECO:0007669"/>
    <property type="project" value="InterPro"/>
</dbReference>
<keyword evidence="4" id="KW-0378">Hydrolase</keyword>
<keyword evidence="3" id="KW-0732">Signal</keyword>
<dbReference type="InterPro" id="IPR057739">
    <property type="entry name" value="Glyco_hydro_29_N"/>
</dbReference>
<keyword evidence="8" id="KW-1185">Reference proteome</keyword>
<organism evidence="7 8">
    <name type="scientific">Bianquea renquensis</name>
    <dbReference type="NCBI Taxonomy" id="2763661"/>
    <lineage>
        <taxon>Bacteria</taxon>
        <taxon>Bacillati</taxon>
        <taxon>Bacillota</taxon>
        <taxon>Clostridia</taxon>
        <taxon>Eubacteriales</taxon>
        <taxon>Bianqueaceae</taxon>
        <taxon>Bianquea</taxon>
    </lineage>
</organism>
<evidence type="ECO:0000313" key="8">
    <source>
        <dbReference type="Proteomes" id="UP000657006"/>
    </source>
</evidence>
<proteinExistence type="inferred from homology"/>
<sequence>MSSFQDFIKSAAHVRPSERQREWFDTEFYAFVHFSPNTYTGREWGLGDEDPAIFTPVELDCDGWVEAIKSAGMKGLIITAKHHDGFCLWPSKYTEHSIKNSPYKNGQGDIVREVEQACRRGGIKFGFYLSPWDRNSKYYGTPEYNTYYKNQLTELLTEYGEIFEVWFDGACGEGPNGRKQEYDFEGYIELIRKYQPKAVIFNGPDVRWCGNEAGSARNAEWAVVPSELCLLNHEVQTKGPLMEGTLEGIEPPDLNIGALSNIMYSKGLVFCGSEIDMSIRPGWFYHPEEEPHSLDRLFTTYLNSVGANTCFILNVPPMPNGRFDPRDVERLKELGDQLRASFSHDWMLEEGVSQTNTSLSDTQCQVEIKLPEAKQIGYVVLMENIENGQRVENFQIRYRDADGVWQKAYDGTCIGHKKICPVNFTASEIRIHVTAARDAVEWRQIALY</sequence>
<feature type="domain" description="Glycoside hydrolase family 29 N-terminal" evidence="6">
    <location>
        <begin position="275"/>
        <end position="339"/>
    </location>
</feature>
<dbReference type="SUPFAM" id="SSF49785">
    <property type="entry name" value="Galactose-binding domain-like"/>
    <property type="match status" value="1"/>
</dbReference>
<reference evidence="7" key="1">
    <citation type="submission" date="2020-08" db="EMBL/GenBank/DDBJ databases">
        <title>Genome public.</title>
        <authorList>
            <person name="Liu C."/>
            <person name="Sun Q."/>
        </authorList>
    </citation>
    <scope>NUCLEOTIDE SEQUENCE</scope>
    <source>
        <strain evidence="7">NSJ-32</strain>
    </source>
</reference>
<evidence type="ECO:0000256" key="1">
    <source>
        <dbReference type="ARBA" id="ARBA00007951"/>
    </source>
</evidence>
<dbReference type="SUPFAM" id="SSF51445">
    <property type="entry name" value="(Trans)glycosidases"/>
    <property type="match status" value="1"/>
</dbReference>
<keyword evidence="5" id="KW-0326">Glycosidase</keyword>
<dbReference type="PANTHER" id="PTHR10030:SF37">
    <property type="entry name" value="ALPHA-L-FUCOSIDASE-RELATED"/>
    <property type="match status" value="1"/>
</dbReference>
<evidence type="ECO:0000256" key="2">
    <source>
        <dbReference type="ARBA" id="ARBA00012662"/>
    </source>
</evidence>
<dbReference type="GO" id="GO:0006004">
    <property type="term" value="P:fucose metabolic process"/>
    <property type="evidence" value="ECO:0007669"/>
    <property type="project" value="TreeGrafter"/>
</dbReference>
<dbReference type="InterPro" id="IPR017853">
    <property type="entry name" value="GH"/>
</dbReference>
<evidence type="ECO:0000256" key="4">
    <source>
        <dbReference type="ARBA" id="ARBA00022801"/>
    </source>
</evidence>
<gene>
    <name evidence="7" type="ORF">H8730_11900</name>
</gene>
<evidence type="ECO:0000313" key="7">
    <source>
        <dbReference type="EMBL" id="MBC8544241.1"/>
    </source>
</evidence>
<dbReference type="AlphaFoldDB" id="A0A926DUD2"/>
<comment type="caution">
    <text evidence="7">The sequence shown here is derived from an EMBL/GenBank/DDBJ whole genome shotgun (WGS) entry which is preliminary data.</text>
</comment>
<dbReference type="SMART" id="SM00812">
    <property type="entry name" value="Alpha_L_fucos"/>
    <property type="match status" value="1"/>
</dbReference>
<name>A0A926DUD2_9FIRM</name>
<dbReference type="EC" id="3.2.1.51" evidence="2"/>
<dbReference type="GO" id="GO:0005764">
    <property type="term" value="C:lysosome"/>
    <property type="evidence" value="ECO:0007669"/>
    <property type="project" value="TreeGrafter"/>
</dbReference>
<dbReference type="Pfam" id="PF01120">
    <property type="entry name" value="Alpha_L_fucos"/>
    <property type="match status" value="2"/>
</dbReference>
<dbReference type="InterPro" id="IPR008979">
    <property type="entry name" value="Galactose-bd-like_sf"/>
</dbReference>
<dbReference type="EMBL" id="JACRSQ010000018">
    <property type="protein sequence ID" value="MBC8544241.1"/>
    <property type="molecule type" value="Genomic_DNA"/>
</dbReference>
<comment type="similarity">
    <text evidence="1">Belongs to the glycosyl hydrolase 29 family.</text>
</comment>
<dbReference type="GO" id="GO:0016139">
    <property type="term" value="P:glycoside catabolic process"/>
    <property type="evidence" value="ECO:0007669"/>
    <property type="project" value="TreeGrafter"/>
</dbReference>
<dbReference type="Proteomes" id="UP000657006">
    <property type="component" value="Unassembled WGS sequence"/>
</dbReference>
<dbReference type="PANTHER" id="PTHR10030">
    <property type="entry name" value="ALPHA-L-FUCOSIDASE"/>
    <property type="match status" value="1"/>
</dbReference>
<feature type="domain" description="Glycoside hydrolase family 29 N-terminal" evidence="6">
    <location>
        <begin position="20"/>
        <end position="201"/>
    </location>
</feature>
<evidence type="ECO:0000256" key="3">
    <source>
        <dbReference type="ARBA" id="ARBA00022729"/>
    </source>
</evidence>